<name>A0A1G8A479_9ACTN</name>
<protein>
    <submittedName>
        <fullName evidence="4">Short-chain dehydrogenase</fullName>
    </submittedName>
</protein>
<keyword evidence="5" id="KW-1185">Reference proteome</keyword>
<dbReference type="Pfam" id="PF00106">
    <property type="entry name" value="adh_short"/>
    <property type="match status" value="1"/>
</dbReference>
<dbReference type="AlphaFoldDB" id="A0A1G8A479"/>
<gene>
    <name evidence="4" type="ORF">SAMN05660324_0046</name>
</gene>
<dbReference type="Gene3D" id="3.40.50.720">
    <property type="entry name" value="NAD(P)-binding Rossmann-like Domain"/>
    <property type="match status" value="1"/>
</dbReference>
<keyword evidence="2" id="KW-0560">Oxidoreductase</keyword>
<comment type="similarity">
    <text evidence="1 3">Belongs to the short-chain dehydrogenases/reductases (SDR) family.</text>
</comment>
<dbReference type="InterPro" id="IPR002347">
    <property type="entry name" value="SDR_fam"/>
</dbReference>
<dbReference type="PRINTS" id="PR00081">
    <property type="entry name" value="GDHRDH"/>
</dbReference>
<dbReference type="EMBL" id="FNCF01000010">
    <property type="protein sequence ID" value="SDH15728.1"/>
    <property type="molecule type" value="Genomic_DNA"/>
</dbReference>
<evidence type="ECO:0000256" key="3">
    <source>
        <dbReference type="RuleBase" id="RU000363"/>
    </source>
</evidence>
<dbReference type="PANTHER" id="PTHR43391">
    <property type="entry name" value="RETINOL DEHYDROGENASE-RELATED"/>
    <property type="match status" value="1"/>
</dbReference>
<dbReference type="GO" id="GO:0005829">
    <property type="term" value="C:cytosol"/>
    <property type="evidence" value="ECO:0007669"/>
    <property type="project" value="TreeGrafter"/>
</dbReference>
<dbReference type="InterPro" id="IPR036291">
    <property type="entry name" value="NAD(P)-bd_dom_sf"/>
</dbReference>
<evidence type="ECO:0000256" key="1">
    <source>
        <dbReference type="ARBA" id="ARBA00006484"/>
    </source>
</evidence>
<dbReference type="OrthoDB" id="3212478at2"/>
<proteinExistence type="inferred from homology"/>
<accession>A0A1G8A479</accession>
<evidence type="ECO:0000313" key="5">
    <source>
        <dbReference type="Proteomes" id="UP000198863"/>
    </source>
</evidence>
<reference evidence="5" key="1">
    <citation type="submission" date="2016-10" db="EMBL/GenBank/DDBJ databases">
        <authorList>
            <person name="Varghese N."/>
            <person name="Submissions S."/>
        </authorList>
    </citation>
    <scope>NUCLEOTIDE SEQUENCE [LARGE SCALE GENOMIC DNA]</scope>
    <source>
        <strain evidence="5">DSM 44526</strain>
    </source>
</reference>
<dbReference type="NCBIfam" id="NF006118">
    <property type="entry name" value="PRK08264.1-4"/>
    <property type="match status" value="1"/>
</dbReference>
<dbReference type="SUPFAM" id="SSF51735">
    <property type="entry name" value="NAD(P)-binding Rossmann-fold domains"/>
    <property type="match status" value="1"/>
</dbReference>
<organism evidence="4 5">
    <name type="scientific">Klenkia brasiliensis</name>
    <dbReference type="NCBI Taxonomy" id="333142"/>
    <lineage>
        <taxon>Bacteria</taxon>
        <taxon>Bacillati</taxon>
        <taxon>Actinomycetota</taxon>
        <taxon>Actinomycetes</taxon>
        <taxon>Geodermatophilales</taxon>
        <taxon>Geodermatophilaceae</taxon>
        <taxon>Klenkia</taxon>
    </lineage>
</organism>
<evidence type="ECO:0000313" key="4">
    <source>
        <dbReference type="EMBL" id="SDH15728.1"/>
    </source>
</evidence>
<dbReference type="Proteomes" id="UP000198863">
    <property type="component" value="Unassembled WGS sequence"/>
</dbReference>
<dbReference type="PANTHER" id="PTHR43391:SF91">
    <property type="entry name" value="OS04G0390700 PROTEIN"/>
    <property type="match status" value="1"/>
</dbReference>
<dbReference type="GO" id="GO:0016491">
    <property type="term" value="F:oxidoreductase activity"/>
    <property type="evidence" value="ECO:0007669"/>
    <property type="project" value="UniProtKB-KW"/>
</dbReference>
<sequence length="256" mass="26228">MSGTSIEGATVLVTGANRGIGLAFVQEALAGGAARVHAGVRAPEGVVPDSPVPGDDRVVPVRLDVTDPAQVAAAAAACADTTVVVNNAGLHTGTRLVRCADPADARAEMEVNYFGVLAMTRAFADVIAGNGGGAFVNVLSVAGMVPAPFMGGYSPAKAAALWLSTIARAELAGDGIGVTALIVGSVDTRMAAHVDGRKEDPRDIARAGYKALRRGEPVADTDWMAVDARARMARDPAGYERALARLLDVAELRTSR</sequence>
<dbReference type="RefSeq" id="WP_091069165.1">
    <property type="nucleotide sequence ID" value="NZ_FNCF01000010.1"/>
</dbReference>
<dbReference type="PRINTS" id="PR00080">
    <property type="entry name" value="SDRFAMILY"/>
</dbReference>
<evidence type="ECO:0000256" key="2">
    <source>
        <dbReference type="ARBA" id="ARBA00023002"/>
    </source>
</evidence>